<dbReference type="HOGENOM" id="CLU_081840_3_2_3"/>
<sequence>MEVRAEKPEDVEAVRRLNVAAFGRESEANLVDQLRGVASTFSFVAVESEQIVGHIFFSPVAIAGECAANLLVLGLAPVAVLPDYQRKGIGSLLIQHGLAECARFGFKAVVVLGSPAYYLRFEFTPAKEKGLGCEYAVPDETFMVLELESGALEGCVGIIKYHSEFNELA</sequence>
<dbReference type="InterPro" id="IPR050276">
    <property type="entry name" value="MshD_Acetyltransferase"/>
</dbReference>
<gene>
    <name evidence="2" type="ordered locus">gll1972</name>
</gene>
<name>Q7NJ60_GLOVI</name>
<proteinExistence type="predicted"/>
<dbReference type="Pfam" id="PF13527">
    <property type="entry name" value="Acetyltransf_9"/>
    <property type="match status" value="1"/>
</dbReference>
<evidence type="ECO:0000313" key="3">
    <source>
        <dbReference type="Proteomes" id="UP000000557"/>
    </source>
</evidence>
<dbReference type="CDD" id="cd04301">
    <property type="entry name" value="NAT_SF"/>
    <property type="match status" value="1"/>
</dbReference>
<reference evidence="2 3" key="1">
    <citation type="journal article" date="2003" name="DNA Res.">
        <title>Complete genome structure of Gloeobacter violaceus PCC 7421, a cyanobacterium that lacks thylakoids.</title>
        <authorList>
            <person name="Nakamura Y."/>
            <person name="Kaneko T."/>
            <person name="Sato S."/>
            <person name="Mimuro M."/>
            <person name="Miyashita H."/>
            <person name="Tsuchiya T."/>
            <person name="Sasamoto S."/>
            <person name="Watanabe A."/>
            <person name="Kawashima K."/>
            <person name="Kishida Y."/>
            <person name="Kiyokawa C."/>
            <person name="Kohara M."/>
            <person name="Matsumoto M."/>
            <person name="Matsuno A."/>
            <person name="Nakazaki N."/>
            <person name="Shimpo S."/>
            <person name="Takeuchi C."/>
            <person name="Yamada M."/>
            <person name="Tabata S."/>
        </authorList>
    </citation>
    <scope>NUCLEOTIDE SEQUENCE [LARGE SCALE GENOMIC DNA]</scope>
    <source>
        <strain evidence="3">ATCC 29082 / PCC 7421</strain>
    </source>
</reference>
<accession>Q7NJ60</accession>
<dbReference type="AlphaFoldDB" id="Q7NJ60"/>
<dbReference type="InParanoid" id="Q7NJ60"/>
<keyword evidence="3" id="KW-1185">Reference proteome</keyword>
<reference evidence="2 3" key="2">
    <citation type="journal article" date="2003" name="DNA Res.">
        <title>Complete genome structure of Gloeobacter violaceus PCC 7421, a cyanobacterium that lacks thylakoids (supplement).</title>
        <authorList>
            <person name="Nakamura Y."/>
            <person name="Kaneko T."/>
            <person name="Sato S."/>
            <person name="Mimuro M."/>
            <person name="Miyashita H."/>
            <person name="Tsuchiya T."/>
            <person name="Sasamoto S."/>
            <person name="Watanabe A."/>
            <person name="Kawashima K."/>
            <person name="Kishida Y."/>
            <person name="Kiyokawa C."/>
            <person name="Kohara M."/>
            <person name="Matsumoto M."/>
            <person name="Matsuno A."/>
            <person name="Nakazaki N."/>
            <person name="Shimpo S."/>
            <person name="Takeuchi C."/>
            <person name="Yamada M."/>
            <person name="Tabata S."/>
        </authorList>
    </citation>
    <scope>NUCLEOTIDE SEQUENCE [LARGE SCALE GENOMIC DNA]</scope>
    <source>
        <strain evidence="3">ATCC 29082 / PCC 7421</strain>
    </source>
</reference>
<dbReference type="EMBL" id="BA000045">
    <property type="protein sequence ID" value="BAC89913.1"/>
    <property type="molecule type" value="Genomic_DNA"/>
</dbReference>
<feature type="domain" description="N-acetyltransferase" evidence="1">
    <location>
        <begin position="1"/>
        <end position="148"/>
    </location>
</feature>
<dbReference type="eggNOG" id="COG3153">
    <property type="taxonomic scope" value="Bacteria"/>
</dbReference>
<dbReference type="GO" id="GO:0016747">
    <property type="term" value="F:acyltransferase activity, transferring groups other than amino-acyl groups"/>
    <property type="evidence" value="ECO:0000318"/>
    <property type="project" value="GO_Central"/>
</dbReference>
<dbReference type="Proteomes" id="UP000000557">
    <property type="component" value="Chromosome"/>
</dbReference>
<evidence type="ECO:0000313" key="2">
    <source>
        <dbReference type="EMBL" id="BAC89913.1"/>
    </source>
</evidence>
<dbReference type="OrthoDB" id="9797178at2"/>
<dbReference type="InterPro" id="IPR000182">
    <property type="entry name" value="GNAT_dom"/>
</dbReference>
<dbReference type="PROSITE" id="PS51186">
    <property type="entry name" value="GNAT"/>
    <property type="match status" value="1"/>
</dbReference>
<dbReference type="Gene3D" id="3.40.630.30">
    <property type="match status" value="1"/>
</dbReference>
<evidence type="ECO:0000259" key="1">
    <source>
        <dbReference type="PROSITE" id="PS51186"/>
    </source>
</evidence>
<dbReference type="InterPro" id="IPR016181">
    <property type="entry name" value="Acyl_CoA_acyltransferase"/>
</dbReference>
<dbReference type="PANTHER" id="PTHR43617">
    <property type="entry name" value="L-AMINO ACID N-ACETYLTRANSFERASE"/>
    <property type="match status" value="1"/>
</dbReference>
<dbReference type="SUPFAM" id="SSF55729">
    <property type="entry name" value="Acyl-CoA N-acyltransferases (Nat)"/>
    <property type="match status" value="1"/>
</dbReference>
<dbReference type="PANTHER" id="PTHR43617:SF2">
    <property type="entry name" value="UPF0039 PROTEIN SLL0451"/>
    <property type="match status" value="1"/>
</dbReference>
<dbReference type="EnsemblBacteria" id="BAC89913">
    <property type="protein sequence ID" value="BAC89913"/>
    <property type="gene ID" value="BAC89913"/>
</dbReference>
<dbReference type="RefSeq" id="WP_011141970.1">
    <property type="nucleotide sequence ID" value="NC_005125.1"/>
</dbReference>
<dbReference type="KEGG" id="gvi:gll1972"/>
<organism evidence="2 3">
    <name type="scientific">Gloeobacter violaceus (strain ATCC 29082 / PCC 7421)</name>
    <dbReference type="NCBI Taxonomy" id="251221"/>
    <lineage>
        <taxon>Bacteria</taxon>
        <taxon>Bacillati</taxon>
        <taxon>Cyanobacteriota</taxon>
        <taxon>Cyanophyceae</taxon>
        <taxon>Gloeobacterales</taxon>
        <taxon>Gloeobacteraceae</taxon>
        <taxon>Gloeobacter</taxon>
    </lineage>
</organism>
<dbReference type="PhylomeDB" id="Q7NJ60"/>
<protein>
    <submittedName>
        <fullName evidence="2">Gll1972 protein</fullName>
    </submittedName>
</protein>